<dbReference type="AlphaFoldDB" id="A0A7J3N0H8"/>
<keyword evidence="4" id="KW-0949">S-adenosyl-L-methionine</keyword>
<dbReference type="InterPro" id="IPR004384">
    <property type="entry name" value="RNA_MeTrfase_TrmJ/LasT"/>
</dbReference>
<dbReference type="PIRSF" id="PIRSF004808">
    <property type="entry name" value="LasT"/>
    <property type="match status" value="1"/>
</dbReference>
<organism evidence="7">
    <name type="scientific">Ignisphaera aggregans</name>
    <dbReference type="NCBI Taxonomy" id="334771"/>
    <lineage>
        <taxon>Archaea</taxon>
        <taxon>Thermoproteota</taxon>
        <taxon>Thermoprotei</taxon>
        <taxon>Desulfurococcales</taxon>
        <taxon>Desulfurococcaceae</taxon>
        <taxon>Ignisphaera</taxon>
    </lineage>
</organism>
<dbReference type="GO" id="GO:0003723">
    <property type="term" value="F:RNA binding"/>
    <property type="evidence" value="ECO:0007669"/>
    <property type="project" value="InterPro"/>
</dbReference>
<dbReference type="SUPFAM" id="SSF75217">
    <property type="entry name" value="alpha/beta knot"/>
    <property type="match status" value="1"/>
</dbReference>
<dbReference type="Pfam" id="PF00588">
    <property type="entry name" value="SpoU_methylase"/>
    <property type="match status" value="1"/>
</dbReference>
<evidence type="ECO:0000256" key="2">
    <source>
        <dbReference type="ARBA" id="ARBA00022603"/>
    </source>
</evidence>
<name>A0A7J3N0H8_9CREN</name>
<sequence length="262" mass="29490">MQYGGRMSSVIVKVVVVGIEGEANLGFIARLCRNFDVDELALVNPLINPWSEEVRRYAANGVVFIDSGKMKIYSSLDDALRDVGLAACTSAVINTDSSDILRKAIELEDFISTVPSYRSIAIVFGRESVGLTREEISKCHLLVHIAANPEYPVLNLSHAIGIVLYRLYKTLNKTSLLNYVDKVDERQLEILERYIDELAYATARDERHRQLFALTFKRLVRKSIASNQEAGLLITFIRRIARKLKLEENNNSTELNGVKICP</sequence>
<gene>
    <name evidence="6" type="ORF">ENT99_02765</name>
    <name evidence="7" type="ORF">ENU64_07330</name>
</gene>
<dbReference type="PANTHER" id="PTHR42786">
    <property type="entry name" value="TRNA/RRNA METHYLTRANSFERASE"/>
    <property type="match status" value="1"/>
</dbReference>
<dbReference type="InterPro" id="IPR001537">
    <property type="entry name" value="SpoU_MeTrfase"/>
</dbReference>
<dbReference type="GO" id="GO:0008173">
    <property type="term" value="F:RNA methyltransferase activity"/>
    <property type="evidence" value="ECO:0007669"/>
    <property type="project" value="InterPro"/>
</dbReference>
<dbReference type="GO" id="GO:0002128">
    <property type="term" value="P:tRNA nucleoside ribose methylation"/>
    <property type="evidence" value="ECO:0007669"/>
    <property type="project" value="TreeGrafter"/>
</dbReference>
<proteinExistence type="inferred from homology"/>
<dbReference type="InterPro" id="IPR029026">
    <property type="entry name" value="tRNA_m1G_MTases_N"/>
</dbReference>
<protein>
    <submittedName>
        <fullName evidence="7">rRNA methyltransferase</fullName>
    </submittedName>
</protein>
<dbReference type="Gene3D" id="3.40.1280.10">
    <property type="match status" value="1"/>
</dbReference>
<dbReference type="EMBL" id="DTDH01000205">
    <property type="protein sequence ID" value="HGT99219.1"/>
    <property type="molecule type" value="Genomic_DNA"/>
</dbReference>
<evidence type="ECO:0000256" key="3">
    <source>
        <dbReference type="ARBA" id="ARBA00022679"/>
    </source>
</evidence>
<comment type="similarity">
    <text evidence="1">Belongs to the class IV-like SAM-binding methyltransferase superfamily. RNA methyltransferase TrmH family.</text>
</comment>
<dbReference type="InterPro" id="IPR029028">
    <property type="entry name" value="Alpha/beta_knot_MTases"/>
</dbReference>
<keyword evidence="3 7" id="KW-0808">Transferase</keyword>
<keyword evidence="2 7" id="KW-0489">Methyltransferase</keyword>
<dbReference type="PANTHER" id="PTHR42786:SF2">
    <property type="entry name" value="TRNA (CYTIDINE_URIDINE-2'-O-)-METHYLTRANSFERASE TRMJ"/>
    <property type="match status" value="1"/>
</dbReference>
<evidence type="ECO:0000256" key="4">
    <source>
        <dbReference type="ARBA" id="ARBA00022691"/>
    </source>
</evidence>
<evidence type="ECO:0000259" key="5">
    <source>
        <dbReference type="Pfam" id="PF00588"/>
    </source>
</evidence>
<evidence type="ECO:0000313" key="7">
    <source>
        <dbReference type="EMBL" id="HGT99219.1"/>
    </source>
</evidence>
<evidence type="ECO:0000256" key="1">
    <source>
        <dbReference type="ARBA" id="ARBA00007228"/>
    </source>
</evidence>
<dbReference type="CDD" id="cd18093">
    <property type="entry name" value="SpoU-like_TrmJ"/>
    <property type="match status" value="1"/>
</dbReference>
<evidence type="ECO:0000313" key="6">
    <source>
        <dbReference type="EMBL" id="HFQ78609.1"/>
    </source>
</evidence>
<comment type="caution">
    <text evidence="7">The sequence shown here is derived from an EMBL/GenBank/DDBJ whole genome shotgun (WGS) entry which is preliminary data.</text>
</comment>
<reference evidence="7" key="1">
    <citation type="journal article" date="2020" name="mSystems">
        <title>Genome- and Community-Level Interaction Insights into Carbon Utilization and Element Cycling Functions of Hydrothermarchaeota in Hydrothermal Sediment.</title>
        <authorList>
            <person name="Zhou Z."/>
            <person name="Liu Y."/>
            <person name="Xu W."/>
            <person name="Pan J."/>
            <person name="Luo Z.H."/>
            <person name="Li M."/>
        </authorList>
    </citation>
    <scope>NUCLEOTIDE SEQUENCE [LARGE SCALE GENOMIC DNA]</scope>
    <source>
        <strain evidence="6">SpSt-629</strain>
        <strain evidence="7">SpSt-688</strain>
    </source>
</reference>
<feature type="domain" description="tRNA/rRNA methyltransferase SpoU type" evidence="5">
    <location>
        <begin position="13"/>
        <end position="165"/>
    </location>
</feature>
<dbReference type="GO" id="GO:0005829">
    <property type="term" value="C:cytosol"/>
    <property type="evidence" value="ECO:0007669"/>
    <property type="project" value="TreeGrafter"/>
</dbReference>
<dbReference type="EMBL" id="DTAU01000048">
    <property type="protein sequence ID" value="HFQ78609.1"/>
    <property type="molecule type" value="Genomic_DNA"/>
</dbReference>
<accession>A0A7J3N0H8</accession>